<feature type="transmembrane region" description="Helical" evidence="3">
    <location>
        <begin position="308"/>
        <end position="328"/>
    </location>
</feature>
<dbReference type="SUPFAM" id="SSF103473">
    <property type="entry name" value="MFS general substrate transporter"/>
    <property type="match status" value="1"/>
</dbReference>
<keyword evidence="5" id="KW-1185">Reference proteome</keyword>
<feature type="transmembrane region" description="Helical" evidence="3">
    <location>
        <begin position="280"/>
        <end position="301"/>
    </location>
</feature>
<dbReference type="Proteomes" id="UP000604046">
    <property type="component" value="Unassembled WGS sequence"/>
</dbReference>
<proteinExistence type="predicted"/>
<sequence length="772" mass="84995">MRAVQESVARSRQAALEKKNARLEQETLKRQAQDRIDALRLQKERCLQARADLMKEIDLAHEQEALTFLEEIRTDPEMLISHDRYGSTLLHEACSRGMKQLASAVLSAAEEVGEATQEKLAEKLFQRDYRGQTSLPRGRHAQLCKNSDSEDSYEGSTDVEDQSEAGLTGDDYDPPPVRILLLAFMFMFQGYGAMVGNPQHALKHKLGITHDQAADFQEATATFQLAKMVMRICQIAFLVFTNPAGIVYTSYVVMFAALMVPMIFVWGAGVTGLWVVRLQYILGGVAVGLFEGTFLSVISSLGKNTKTFAIMGAPLGFFVNNTILGLLSQVGMPVIFYYIYNAACLPLAMWIFHAKRPREVVAAKSKGKGCAVFLNSMKCFMDWVPMMIPWFVAKFIGNFVLEDGFPLLFNTFNTEKVPIIGGPESEDHLIPFGIYTALIWFPCMAAGDTISRRVPQFLDITSKRKCVLYLAFGIFLSVAGEALDFLLLALVTALAAFIANFGNGFIYGLSAKFIDWGIAEEHRYAAYNLWCFVGDVGGYAGQGQLSVMLADSVCDGRHYAWVCATMRRCMSMDDGTLMNQFFASLFAHAVACCSTALSVGEACGWVLSIAGKSGLREYEHGLHLKHVVDAVRHRLPSLNSRTSKSLQISQELRLRRQSSFRNFLEEAAVVAADKPREQVHAMSLTTSTGLLEPPRQEDEASDCETDPGMPELQPVTPRAVAEVPSSQPATGDFSPSGAADDSPDRLGDSGGDFNKCWGRSALKDALKGRQSG</sequence>
<dbReference type="AlphaFoldDB" id="A0A812LMQ3"/>
<evidence type="ECO:0000256" key="2">
    <source>
        <dbReference type="SAM" id="MobiDB-lite"/>
    </source>
</evidence>
<feature type="region of interest" description="Disordered" evidence="2">
    <location>
        <begin position="136"/>
        <end position="171"/>
    </location>
</feature>
<keyword evidence="3" id="KW-0472">Membrane</keyword>
<organism evidence="4 5">
    <name type="scientific">Symbiodinium natans</name>
    <dbReference type="NCBI Taxonomy" id="878477"/>
    <lineage>
        <taxon>Eukaryota</taxon>
        <taxon>Sar</taxon>
        <taxon>Alveolata</taxon>
        <taxon>Dinophyceae</taxon>
        <taxon>Suessiales</taxon>
        <taxon>Symbiodiniaceae</taxon>
        <taxon>Symbiodinium</taxon>
    </lineage>
</organism>
<feature type="transmembrane region" description="Helical" evidence="3">
    <location>
        <begin position="235"/>
        <end position="268"/>
    </location>
</feature>
<keyword evidence="1" id="KW-0175">Coiled coil</keyword>
<reference evidence="4" key="1">
    <citation type="submission" date="2021-02" db="EMBL/GenBank/DDBJ databases">
        <authorList>
            <person name="Dougan E. K."/>
            <person name="Rhodes N."/>
            <person name="Thang M."/>
            <person name="Chan C."/>
        </authorList>
    </citation>
    <scope>NUCLEOTIDE SEQUENCE</scope>
</reference>
<keyword evidence="3" id="KW-1133">Transmembrane helix</keyword>
<feature type="coiled-coil region" evidence="1">
    <location>
        <begin position="6"/>
        <end position="56"/>
    </location>
</feature>
<feature type="region of interest" description="Disordered" evidence="2">
    <location>
        <begin position="685"/>
        <end position="754"/>
    </location>
</feature>
<feature type="transmembrane region" description="Helical" evidence="3">
    <location>
        <begin position="387"/>
        <end position="409"/>
    </location>
</feature>
<name>A0A812LMQ3_9DINO</name>
<accession>A0A812LMQ3</accession>
<feature type="transmembrane region" description="Helical" evidence="3">
    <location>
        <begin position="334"/>
        <end position="352"/>
    </location>
</feature>
<gene>
    <name evidence="4" type="primary">mycA</name>
    <name evidence="4" type="ORF">SNAT2548_LOCUS12091</name>
</gene>
<evidence type="ECO:0000256" key="3">
    <source>
        <dbReference type="SAM" id="Phobius"/>
    </source>
</evidence>
<feature type="compositionally biased region" description="Acidic residues" evidence="2">
    <location>
        <begin position="149"/>
        <end position="163"/>
    </location>
</feature>
<evidence type="ECO:0000313" key="5">
    <source>
        <dbReference type="Proteomes" id="UP000604046"/>
    </source>
</evidence>
<feature type="transmembrane region" description="Helical" evidence="3">
    <location>
        <begin position="429"/>
        <end position="447"/>
    </location>
</feature>
<protein>
    <submittedName>
        <fullName evidence="4">MycA protein</fullName>
    </submittedName>
</protein>
<dbReference type="OrthoDB" id="409243at2759"/>
<comment type="caution">
    <text evidence="4">The sequence shown here is derived from an EMBL/GenBank/DDBJ whole genome shotgun (WGS) entry which is preliminary data.</text>
</comment>
<evidence type="ECO:0000313" key="4">
    <source>
        <dbReference type="EMBL" id="CAE7248873.1"/>
    </source>
</evidence>
<dbReference type="EMBL" id="CAJNDS010001125">
    <property type="protein sequence ID" value="CAE7248873.1"/>
    <property type="molecule type" value="Genomic_DNA"/>
</dbReference>
<feature type="transmembrane region" description="Helical" evidence="3">
    <location>
        <begin position="467"/>
        <end position="499"/>
    </location>
</feature>
<evidence type="ECO:0000256" key="1">
    <source>
        <dbReference type="SAM" id="Coils"/>
    </source>
</evidence>
<keyword evidence="3" id="KW-0812">Transmembrane</keyword>
<dbReference type="InterPro" id="IPR036259">
    <property type="entry name" value="MFS_trans_sf"/>
</dbReference>